<dbReference type="Gene3D" id="3.40.50.720">
    <property type="entry name" value="NAD(P)-binding Rossmann-like Domain"/>
    <property type="match status" value="1"/>
</dbReference>
<dbReference type="PANTHER" id="PTHR43362">
    <property type="entry name" value="MANNITOL DEHYDROGENASE DSF1-RELATED"/>
    <property type="match status" value="1"/>
</dbReference>
<dbReference type="RefSeq" id="WP_168551890.1">
    <property type="nucleotide sequence ID" value="NZ_JAAWWL010000001.1"/>
</dbReference>
<protein>
    <submittedName>
        <fullName evidence="5">Mannitol dehydrogenase family protein</fullName>
    </submittedName>
</protein>
<dbReference type="Pfam" id="PF08125">
    <property type="entry name" value="Mannitol_dh_C"/>
    <property type="match status" value="1"/>
</dbReference>
<keyword evidence="6" id="KW-1185">Reference proteome</keyword>
<sequence length="494" mass="55841">MILNEKNLSAIGASLPIPKYKRSTLKTGIVHIGVGGFHRSHQAFYLHRLIQENTESDWGICGVGLREADRNMFNVLNRQDGLYTLITQHPNGTTENEIIGSISEYLLAVDTPQEVIEKMAHPNTKIVSLTITEGGYNFNATTGEFNFENPDVRHELAHPEEPKTVYGYLTSALRKRRSNSLPPFTIMSCDNIQHNGTIARKMLLAFAKKQDSELADWIEKEVAFPNSMVDRITPVTTQEVISDLKDVHNLEDQWPVVCEPFIQWVVEDNFSNGRPPLEKVGVQFVSDVTPYEKMKIRLLNAGHSVLGIPGAIHGHLTINDCINDKVFAVFMRHFMDEEVTPILGEIEGIDIEKYKDTLTERFSNPNIKDGVSRICSESSAKLPKFLIPTIEENLKTRGQIKCATFILAAWCYYSDMGKNENGLSLEIIDSQKEQLQKAANRTEANWTAFLNLQDIFGKLTDSQRFVSEYTTAVQLIYKRKNIRALMKELLGSSF</sequence>
<dbReference type="EMBL" id="JAAWWL010000001">
    <property type="protein sequence ID" value="NKI31739.1"/>
    <property type="molecule type" value="Genomic_DNA"/>
</dbReference>
<dbReference type="SUPFAM" id="SSF51735">
    <property type="entry name" value="NAD(P)-binding Rossmann-fold domains"/>
    <property type="match status" value="1"/>
</dbReference>
<dbReference type="InterPro" id="IPR036291">
    <property type="entry name" value="NAD(P)-bd_dom_sf"/>
</dbReference>
<gene>
    <name evidence="5" type="ORF">HCU67_07250</name>
</gene>
<dbReference type="InterPro" id="IPR008927">
    <property type="entry name" value="6-PGluconate_DH-like_C_sf"/>
</dbReference>
<feature type="domain" description="Mannitol dehydrogenase N-terminal" evidence="3">
    <location>
        <begin position="28"/>
        <end position="279"/>
    </location>
</feature>
<evidence type="ECO:0000256" key="1">
    <source>
        <dbReference type="ARBA" id="ARBA00023002"/>
    </source>
</evidence>
<evidence type="ECO:0000259" key="4">
    <source>
        <dbReference type="Pfam" id="PF08125"/>
    </source>
</evidence>
<dbReference type="PANTHER" id="PTHR43362:SF1">
    <property type="entry name" value="MANNITOL DEHYDROGENASE 2-RELATED"/>
    <property type="match status" value="1"/>
</dbReference>
<evidence type="ECO:0000256" key="2">
    <source>
        <dbReference type="ARBA" id="ARBA00023027"/>
    </source>
</evidence>
<dbReference type="InterPro" id="IPR013328">
    <property type="entry name" value="6PGD_dom2"/>
</dbReference>
<evidence type="ECO:0000313" key="5">
    <source>
        <dbReference type="EMBL" id="NKI31739.1"/>
    </source>
</evidence>
<comment type="caution">
    <text evidence="5">The sequence shown here is derived from an EMBL/GenBank/DDBJ whole genome shotgun (WGS) entry which is preliminary data.</text>
</comment>
<dbReference type="Gene3D" id="1.10.1040.10">
    <property type="entry name" value="N-(1-d-carboxylethyl)-l-norvaline Dehydrogenase, domain 2"/>
    <property type="match status" value="1"/>
</dbReference>
<dbReference type="Pfam" id="PF01232">
    <property type="entry name" value="Mannitol_dh"/>
    <property type="match status" value="1"/>
</dbReference>
<dbReference type="Proteomes" id="UP000718451">
    <property type="component" value="Unassembled WGS sequence"/>
</dbReference>
<dbReference type="SUPFAM" id="SSF48179">
    <property type="entry name" value="6-phosphogluconate dehydrogenase C-terminal domain-like"/>
    <property type="match status" value="1"/>
</dbReference>
<dbReference type="PROSITE" id="PS00974">
    <property type="entry name" value="MANNITOL_DHGENASE"/>
    <property type="match status" value="1"/>
</dbReference>
<evidence type="ECO:0000259" key="3">
    <source>
        <dbReference type="Pfam" id="PF01232"/>
    </source>
</evidence>
<name>A0ABX1GQ34_9FLAO</name>
<dbReference type="InterPro" id="IPR013118">
    <property type="entry name" value="Mannitol_DH_C"/>
</dbReference>
<dbReference type="InterPro" id="IPR000669">
    <property type="entry name" value="Mannitol_DH"/>
</dbReference>
<reference evidence="5 6" key="1">
    <citation type="submission" date="2020-04" db="EMBL/GenBank/DDBJ databases">
        <authorList>
            <person name="Yoon J."/>
        </authorList>
    </citation>
    <scope>NUCLEOTIDE SEQUENCE [LARGE SCALE GENOMIC DNA]</scope>
    <source>
        <strain evidence="5 6">DJ-13</strain>
    </source>
</reference>
<accession>A0ABX1GQ34</accession>
<dbReference type="InterPro" id="IPR050988">
    <property type="entry name" value="Mannitol_DH/Oxidoreductase"/>
</dbReference>
<keyword evidence="2" id="KW-0520">NAD</keyword>
<feature type="domain" description="Mannitol dehydrogenase C-terminal" evidence="4">
    <location>
        <begin position="287"/>
        <end position="476"/>
    </location>
</feature>
<dbReference type="InterPro" id="IPR023027">
    <property type="entry name" value="Mannitol_DH_CS"/>
</dbReference>
<keyword evidence="1" id="KW-0560">Oxidoreductase</keyword>
<proteinExistence type="predicted"/>
<dbReference type="PRINTS" id="PR00084">
    <property type="entry name" value="MTLDHDRGNASE"/>
</dbReference>
<organism evidence="5 6">
    <name type="scientific">Croceivirga thetidis</name>
    <dbReference type="NCBI Taxonomy" id="2721623"/>
    <lineage>
        <taxon>Bacteria</taxon>
        <taxon>Pseudomonadati</taxon>
        <taxon>Bacteroidota</taxon>
        <taxon>Flavobacteriia</taxon>
        <taxon>Flavobacteriales</taxon>
        <taxon>Flavobacteriaceae</taxon>
        <taxon>Croceivirga</taxon>
    </lineage>
</organism>
<dbReference type="InterPro" id="IPR013131">
    <property type="entry name" value="Mannitol_DH_N"/>
</dbReference>
<evidence type="ECO:0000313" key="6">
    <source>
        <dbReference type="Proteomes" id="UP000718451"/>
    </source>
</evidence>